<keyword evidence="2" id="KW-1185">Reference proteome</keyword>
<proteinExistence type="predicted"/>
<reference evidence="1 2" key="1">
    <citation type="journal article" date="2024" name="J Genomics">
        <title>Draft genome sequencing and assembly of Favolaschia claudopus CIRM-BRFM 2984 isolated from oak limbs.</title>
        <authorList>
            <person name="Navarro D."/>
            <person name="Drula E."/>
            <person name="Chaduli D."/>
            <person name="Cazenave R."/>
            <person name="Ahrendt S."/>
            <person name="Wang J."/>
            <person name="Lipzen A."/>
            <person name="Daum C."/>
            <person name="Barry K."/>
            <person name="Grigoriev I.V."/>
            <person name="Favel A."/>
            <person name="Rosso M.N."/>
            <person name="Martin F."/>
        </authorList>
    </citation>
    <scope>NUCLEOTIDE SEQUENCE [LARGE SCALE GENOMIC DNA]</scope>
    <source>
        <strain evidence="1 2">CIRM-BRFM 2984</strain>
    </source>
</reference>
<dbReference type="EMBL" id="JAWWNJ010000081">
    <property type="protein sequence ID" value="KAK7001889.1"/>
    <property type="molecule type" value="Genomic_DNA"/>
</dbReference>
<name>A0AAW0A7W8_9AGAR</name>
<protein>
    <submittedName>
        <fullName evidence="1">Uncharacterized protein</fullName>
    </submittedName>
</protein>
<dbReference type="AlphaFoldDB" id="A0AAW0A7W8"/>
<evidence type="ECO:0000313" key="2">
    <source>
        <dbReference type="Proteomes" id="UP001362999"/>
    </source>
</evidence>
<organism evidence="1 2">
    <name type="scientific">Favolaschia claudopus</name>
    <dbReference type="NCBI Taxonomy" id="2862362"/>
    <lineage>
        <taxon>Eukaryota</taxon>
        <taxon>Fungi</taxon>
        <taxon>Dikarya</taxon>
        <taxon>Basidiomycota</taxon>
        <taxon>Agaricomycotina</taxon>
        <taxon>Agaricomycetes</taxon>
        <taxon>Agaricomycetidae</taxon>
        <taxon>Agaricales</taxon>
        <taxon>Marasmiineae</taxon>
        <taxon>Mycenaceae</taxon>
        <taxon>Favolaschia</taxon>
    </lineage>
</organism>
<gene>
    <name evidence="1" type="ORF">R3P38DRAFT_2795363</name>
</gene>
<dbReference type="Proteomes" id="UP001362999">
    <property type="component" value="Unassembled WGS sequence"/>
</dbReference>
<comment type="caution">
    <text evidence="1">The sequence shown here is derived from an EMBL/GenBank/DDBJ whole genome shotgun (WGS) entry which is preliminary data.</text>
</comment>
<accession>A0AAW0A7W8</accession>
<sequence length="226" mass="25993">MHPQSPLTLTQRLQVAAAGGPDNTSHETALPWLSEIILEGCRILLDHAYGYDQLGQPSFVEQTVSQSWGCMQRILVAGHDDRLEFDLQFVNRAFNRLLDVVDIVVRDGKRDVLEASRAEVMAEFLATMPEYHKRRTAYIDVAPEVQVSAKATRESQNSEFFSVLRHSRYHTVRDWCQEFVKTETSQDTKINRLYPPRPQLNGSFRVCKFNPIVKLDLEPRSEKPFM</sequence>
<evidence type="ECO:0000313" key="1">
    <source>
        <dbReference type="EMBL" id="KAK7001889.1"/>
    </source>
</evidence>